<comment type="caution">
    <text evidence="5">The sequence shown here is derived from an EMBL/GenBank/DDBJ whole genome shotgun (WGS) entry which is preliminary data.</text>
</comment>
<proteinExistence type="predicted"/>
<dbReference type="Gene3D" id="3.40.50.1980">
    <property type="entry name" value="Nitrogenase molybdenum iron protein domain"/>
    <property type="match status" value="2"/>
</dbReference>
<evidence type="ECO:0000256" key="3">
    <source>
        <dbReference type="ARBA" id="ARBA00022723"/>
    </source>
</evidence>
<evidence type="ECO:0000256" key="2">
    <source>
        <dbReference type="ARBA" id="ARBA00022448"/>
    </source>
</evidence>
<dbReference type="GO" id="GO:0030001">
    <property type="term" value="P:metal ion transport"/>
    <property type="evidence" value="ECO:0007669"/>
    <property type="project" value="InterPro"/>
</dbReference>
<keyword evidence="4" id="KW-0732">Signal</keyword>
<dbReference type="AlphaFoldDB" id="A0A1E3G1U2"/>
<dbReference type="Proteomes" id="UP000094570">
    <property type="component" value="Unassembled WGS sequence"/>
</dbReference>
<sequence length="288" mass="32818">MRKIVLFFFLFTLFLSMNTNLLATKRVVCTLNPYFLIVKEISGGKLDVGLLIKPGANPHTFSPTVNDAKMLSSANLIVANGLGVDNAYLKSYRNVLYVGERIPKEFLKSDEVHQDDEHGNINPHVWLYPKFLSKYIVPVIRDELSRIDPSNATLYRRNAERLIGELNKLDKRFSELLNPYRGSVVILEHPSYFYLFEFNGIELLALEEGHGKQPSTEKIKSIIKTAKEKKLLGIFVGPQFNKSAIEVVSKELGRNYYILDPLGYNVSTIVELFENAYKTLERAIKEAK</sequence>
<accession>A0A1E3G1U2</accession>
<dbReference type="SUPFAM" id="SSF53807">
    <property type="entry name" value="Helical backbone' metal receptor"/>
    <property type="match status" value="1"/>
</dbReference>
<dbReference type="PANTHER" id="PTHR42953:SF1">
    <property type="entry name" value="METAL-BINDING PROTEIN HI_0362-RELATED"/>
    <property type="match status" value="1"/>
</dbReference>
<organism evidence="5 6">
    <name type="scientific">Fervidobacterium thailandense</name>
    <dbReference type="NCBI Taxonomy" id="1008305"/>
    <lineage>
        <taxon>Bacteria</taxon>
        <taxon>Thermotogati</taxon>
        <taxon>Thermotogota</taxon>
        <taxon>Thermotogae</taxon>
        <taxon>Thermotogales</taxon>
        <taxon>Fervidobacteriaceae</taxon>
        <taxon>Fervidobacterium</taxon>
    </lineage>
</organism>
<dbReference type="OrthoDB" id="9810636at2"/>
<dbReference type="STRING" id="1008305.A4H02_06915"/>
<evidence type="ECO:0000256" key="1">
    <source>
        <dbReference type="ARBA" id="ARBA00004196"/>
    </source>
</evidence>
<evidence type="ECO:0000313" key="6">
    <source>
        <dbReference type="Proteomes" id="UP000094570"/>
    </source>
</evidence>
<dbReference type="InterPro" id="IPR006127">
    <property type="entry name" value="ZnuA-like"/>
</dbReference>
<evidence type="ECO:0000313" key="5">
    <source>
        <dbReference type="EMBL" id="ODN30152.1"/>
    </source>
</evidence>
<keyword evidence="6" id="KW-1185">Reference proteome</keyword>
<dbReference type="Pfam" id="PF01297">
    <property type="entry name" value="ZnuA"/>
    <property type="match status" value="1"/>
</dbReference>
<keyword evidence="2" id="KW-0813">Transport</keyword>
<reference evidence="6" key="1">
    <citation type="submission" date="2016-04" db="EMBL/GenBank/DDBJ databases">
        <title>The genome sequence project of a novel Fervidobacterium isolate from a hot spring in Thailand.</title>
        <authorList>
            <person name="Gonzalez J.M."/>
            <person name="Cuecas A."/>
            <person name="Kanoksilapatham W."/>
        </authorList>
    </citation>
    <scope>NUCLEOTIDE SEQUENCE [LARGE SCALE GENOMIC DNA]</scope>
    <source>
        <strain evidence="6">FC2004</strain>
    </source>
</reference>
<gene>
    <name evidence="5" type="ORF">A4H02_06915</name>
</gene>
<dbReference type="RefSeq" id="WP_069293438.1">
    <property type="nucleotide sequence ID" value="NZ_CP140110.1"/>
</dbReference>
<protein>
    <submittedName>
        <fullName evidence="5">ABC transporter substrate-binding protein</fullName>
    </submittedName>
</protein>
<dbReference type="InterPro" id="IPR050492">
    <property type="entry name" value="Bact_metal-bind_prot9"/>
</dbReference>
<comment type="subcellular location">
    <subcellularLocation>
        <location evidence="1">Cell envelope</location>
    </subcellularLocation>
</comment>
<keyword evidence="3" id="KW-0479">Metal-binding</keyword>
<evidence type="ECO:0000256" key="4">
    <source>
        <dbReference type="ARBA" id="ARBA00022729"/>
    </source>
</evidence>
<dbReference type="EMBL" id="LWAF01000010">
    <property type="protein sequence ID" value="ODN30152.1"/>
    <property type="molecule type" value="Genomic_DNA"/>
</dbReference>
<dbReference type="GO" id="GO:0030313">
    <property type="term" value="C:cell envelope"/>
    <property type="evidence" value="ECO:0007669"/>
    <property type="project" value="UniProtKB-SubCell"/>
</dbReference>
<name>A0A1E3G1U2_9BACT</name>
<dbReference type="GO" id="GO:0046872">
    <property type="term" value="F:metal ion binding"/>
    <property type="evidence" value="ECO:0007669"/>
    <property type="project" value="UniProtKB-KW"/>
</dbReference>
<dbReference type="PANTHER" id="PTHR42953">
    <property type="entry name" value="HIGH-AFFINITY ZINC UPTAKE SYSTEM PROTEIN ZNUA-RELATED"/>
    <property type="match status" value="1"/>
</dbReference>